<dbReference type="RefSeq" id="WP_345203940.1">
    <property type="nucleotide sequence ID" value="NZ_BAABGM010000009.1"/>
</dbReference>
<keyword evidence="4" id="KW-1185">Reference proteome</keyword>
<name>A0ABP8K9N8_9MICO</name>
<feature type="domain" description="JmjC" evidence="2">
    <location>
        <begin position="101"/>
        <end position="256"/>
    </location>
</feature>
<evidence type="ECO:0000259" key="2">
    <source>
        <dbReference type="PROSITE" id="PS51184"/>
    </source>
</evidence>
<dbReference type="InterPro" id="IPR036390">
    <property type="entry name" value="WH_DNA-bd_sf"/>
</dbReference>
<feature type="region of interest" description="Disordered" evidence="1">
    <location>
        <begin position="333"/>
        <end position="355"/>
    </location>
</feature>
<organism evidence="3 4">
    <name type="scientific">Fodinibacter luteus</name>
    <dbReference type="NCBI Taxonomy" id="552064"/>
    <lineage>
        <taxon>Bacteria</taxon>
        <taxon>Bacillati</taxon>
        <taxon>Actinomycetota</taxon>
        <taxon>Actinomycetes</taxon>
        <taxon>Micrococcales</taxon>
        <taxon>Intrasporangiaceae</taxon>
        <taxon>Fodinibacter (ex Wang et al. 2009)</taxon>
    </lineage>
</organism>
<dbReference type="EMBL" id="BAABGM010000009">
    <property type="protein sequence ID" value="GAA4402890.1"/>
    <property type="molecule type" value="Genomic_DNA"/>
</dbReference>
<dbReference type="PANTHER" id="PTHR12461:SF105">
    <property type="entry name" value="HYPOXIA-INDUCIBLE FACTOR 1-ALPHA INHIBITOR"/>
    <property type="match status" value="1"/>
</dbReference>
<evidence type="ECO:0000313" key="4">
    <source>
        <dbReference type="Proteomes" id="UP001500945"/>
    </source>
</evidence>
<reference evidence="4" key="1">
    <citation type="journal article" date="2019" name="Int. J. Syst. Evol. Microbiol.">
        <title>The Global Catalogue of Microorganisms (GCM) 10K type strain sequencing project: providing services to taxonomists for standard genome sequencing and annotation.</title>
        <authorList>
            <consortium name="The Broad Institute Genomics Platform"/>
            <consortium name="The Broad Institute Genome Sequencing Center for Infectious Disease"/>
            <person name="Wu L."/>
            <person name="Ma J."/>
        </authorList>
    </citation>
    <scope>NUCLEOTIDE SEQUENCE [LARGE SCALE GENOMIC DNA]</scope>
    <source>
        <strain evidence="4">JCM 17809</strain>
    </source>
</reference>
<comment type="caution">
    <text evidence="3">The sequence shown here is derived from an EMBL/GenBank/DDBJ whole genome shotgun (WGS) entry which is preliminary data.</text>
</comment>
<sequence length="460" mass="51642">MRTLDNIDRIPTPPAQQLLDDYVLRRRPVIITDLFADLPIRGIDTAERALEEFPDLPVVVQPNYMTSLLERGTTGETRRTTLGQFLAQIEADPDTDDYCIEYDTPPQMDAFIQPTEHCRLIDPDDVRPLMFVAAPGNFAHLHYDGDQRHVLMYQVFGRKRYTIIDAREGRKVAPLSDPSMQRTSSLFLQNFSEDDKLAFLEYANAWDCVLSPGETLLMPMMAWHYVEYLDASMSVSYRLGRNRYTRFLAESVPIPSPYLQRLAVEFIDEQALTPQHLAAFAMLQDVSRRPYPTGEDRARALDACCMQLCAELDPQWSRAYTFYDHQRRESLERVVEPDGAPGADLPTPEAPAPAPAPDWEGTDLVSLTPETMVLMPLGDVGGKPSVILARHGRLELRLTIDAARPWLLDLLRTVSDGAVLSVSDLAQACGADVAEIRPVLAQLHERGWVAVPQGSEPAPV</sequence>
<protein>
    <recommendedName>
        <fullName evidence="2">JmjC domain-containing protein</fullName>
    </recommendedName>
</protein>
<accession>A0ABP8K9N8</accession>
<dbReference type="Gene3D" id="2.60.120.650">
    <property type="entry name" value="Cupin"/>
    <property type="match status" value="1"/>
</dbReference>
<dbReference type="SUPFAM" id="SSF46785">
    <property type="entry name" value="Winged helix' DNA-binding domain"/>
    <property type="match status" value="1"/>
</dbReference>
<evidence type="ECO:0000256" key="1">
    <source>
        <dbReference type="SAM" id="MobiDB-lite"/>
    </source>
</evidence>
<dbReference type="Pfam" id="PF13621">
    <property type="entry name" value="Cupin_8"/>
    <property type="match status" value="1"/>
</dbReference>
<proteinExistence type="predicted"/>
<dbReference type="PANTHER" id="PTHR12461">
    <property type="entry name" value="HYPOXIA-INDUCIBLE FACTOR 1 ALPHA INHIBITOR-RELATED"/>
    <property type="match status" value="1"/>
</dbReference>
<dbReference type="Proteomes" id="UP001500945">
    <property type="component" value="Unassembled WGS sequence"/>
</dbReference>
<dbReference type="InterPro" id="IPR041667">
    <property type="entry name" value="Cupin_8"/>
</dbReference>
<gene>
    <name evidence="3" type="ORF">GCM10023168_13870</name>
</gene>
<dbReference type="InterPro" id="IPR003347">
    <property type="entry name" value="JmjC_dom"/>
</dbReference>
<evidence type="ECO:0000313" key="3">
    <source>
        <dbReference type="EMBL" id="GAA4402890.1"/>
    </source>
</evidence>
<dbReference type="PROSITE" id="PS51184">
    <property type="entry name" value="JMJC"/>
    <property type="match status" value="1"/>
</dbReference>
<dbReference type="SUPFAM" id="SSF51197">
    <property type="entry name" value="Clavaminate synthase-like"/>
    <property type="match status" value="1"/>
</dbReference>